<organism evidence="1 2">
    <name type="scientific">Pigmentiphaga daeguensis</name>
    <dbReference type="NCBI Taxonomy" id="414049"/>
    <lineage>
        <taxon>Bacteria</taxon>
        <taxon>Pseudomonadati</taxon>
        <taxon>Pseudomonadota</taxon>
        <taxon>Betaproteobacteria</taxon>
        <taxon>Burkholderiales</taxon>
        <taxon>Alcaligenaceae</taxon>
        <taxon>Pigmentiphaga</taxon>
    </lineage>
</organism>
<protein>
    <submittedName>
        <fullName evidence="1">Uncharacterized protein</fullName>
    </submittedName>
</protein>
<dbReference type="Proteomes" id="UP001501706">
    <property type="component" value="Unassembled WGS sequence"/>
</dbReference>
<gene>
    <name evidence="1" type="ORF">GCM10009097_06650</name>
</gene>
<reference evidence="1 2" key="1">
    <citation type="journal article" date="2019" name="Int. J. Syst. Evol. Microbiol.">
        <title>The Global Catalogue of Microorganisms (GCM) 10K type strain sequencing project: providing services to taxonomists for standard genome sequencing and annotation.</title>
        <authorList>
            <consortium name="The Broad Institute Genomics Platform"/>
            <consortium name="The Broad Institute Genome Sequencing Center for Infectious Disease"/>
            <person name="Wu L."/>
            <person name="Ma J."/>
        </authorList>
    </citation>
    <scope>NUCLEOTIDE SEQUENCE [LARGE SCALE GENOMIC DNA]</scope>
    <source>
        <strain evidence="1 2">JCM 14330</strain>
    </source>
</reference>
<sequence>MFGMTALVARAMAEDEIGWYTGAGVNRRELTREERAALVDARAAELFEKRKTRQISPAFDAPQFAREWLDIAHRSTTVRGGCLMVRGPKVDDKGTIVISKITGMPVTTWLPYEEARHA</sequence>
<evidence type="ECO:0000313" key="1">
    <source>
        <dbReference type="EMBL" id="GAA0493480.1"/>
    </source>
</evidence>
<comment type="caution">
    <text evidence="1">The sequence shown here is derived from an EMBL/GenBank/DDBJ whole genome shotgun (WGS) entry which is preliminary data.</text>
</comment>
<name>A0ABN1BA96_9BURK</name>
<evidence type="ECO:0000313" key="2">
    <source>
        <dbReference type="Proteomes" id="UP001501706"/>
    </source>
</evidence>
<keyword evidence="2" id="KW-1185">Reference proteome</keyword>
<accession>A0ABN1BA96</accession>
<proteinExistence type="predicted"/>
<dbReference type="EMBL" id="BAAAEN010000002">
    <property type="protein sequence ID" value="GAA0493480.1"/>
    <property type="molecule type" value="Genomic_DNA"/>
</dbReference>